<proteinExistence type="predicted"/>
<sequence>MPDTLRPLTKEEHLLLKLKERELAALLEITQSINGEPSDENLYKIFQFTLLGQLGVRQLAVYVVEDGQWRCAVAFGPGIPDFRGIVLPEQLQRFPPEHPVEVADLELGKPWFHFASVLPVRQSDQLLGLVFIGLPHQNYTATAEARREAVSFIESLSQILLGAVSSRRLVRQQVQAAAVRKEIEIAQEVQAMLFPNKLPNDAQVAVHATYVPHTAVGGDFYDVVPIDKERFLFCVADVSGKGVGASLLMSNFQAGLRTLLRQRAELSTVVSELNNLIFRNSGGDRFITAFFGVYHRTTRELEYVNAGHNDPLLLPDVGQGPSQVLKTGTIMLGVMDELPMLKVGRVPVPPHSTLLNYTDGLTEVFNEAGDEFGEEGVLQTMQEHRYLPLPKLHDELLRRITAFNVKGTHYADDITILTCRFR</sequence>
<dbReference type="InterPro" id="IPR036457">
    <property type="entry name" value="PPM-type-like_dom_sf"/>
</dbReference>
<evidence type="ECO:0000256" key="1">
    <source>
        <dbReference type="ARBA" id="ARBA00022801"/>
    </source>
</evidence>
<evidence type="ECO:0000313" key="4">
    <source>
        <dbReference type="Proteomes" id="UP000248553"/>
    </source>
</evidence>
<dbReference type="Pfam" id="PF07228">
    <property type="entry name" value="SpoIIE"/>
    <property type="match status" value="1"/>
</dbReference>
<feature type="domain" description="PPM-type phosphatase" evidence="2">
    <location>
        <begin position="201"/>
        <end position="421"/>
    </location>
</feature>
<accession>A0A328BSD8</accession>
<protein>
    <submittedName>
        <fullName evidence="3">Serine/threonine protein phosphatase</fullName>
    </submittedName>
</protein>
<dbReference type="InterPro" id="IPR052016">
    <property type="entry name" value="Bact_Sigma-Reg"/>
</dbReference>
<dbReference type="EMBL" id="QHKM01000001">
    <property type="protein sequence ID" value="RAK69481.1"/>
    <property type="molecule type" value="Genomic_DNA"/>
</dbReference>
<dbReference type="PANTHER" id="PTHR43156">
    <property type="entry name" value="STAGE II SPORULATION PROTEIN E-RELATED"/>
    <property type="match status" value="1"/>
</dbReference>
<dbReference type="Proteomes" id="UP000248553">
    <property type="component" value="Unassembled WGS sequence"/>
</dbReference>
<keyword evidence="4" id="KW-1185">Reference proteome</keyword>
<comment type="caution">
    <text evidence="3">The sequence shown here is derived from an EMBL/GenBank/DDBJ whole genome shotgun (WGS) entry which is preliminary data.</text>
</comment>
<gene>
    <name evidence="3" type="ORF">DLM85_01040</name>
</gene>
<dbReference type="PANTHER" id="PTHR43156:SF2">
    <property type="entry name" value="STAGE II SPORULATION PROTEIN E"/>
    <property type="match status" value="1"/>
</dbReference>
<evidence type="ECO:0000313" key="3">
    <source>
        <dbReference type="EMBL" id="RAK69481.1"/>
    </source>
</evidence>
<dbReference type="SUPFAM" id="SSF81606">
    <property type="entry name" value="PP2C-like"/>
    <property type="match status" value="1"/>
</dbReference>
<organism evidence="3 4">
    <name type="scientific">Hymenobacter edaphi</name>
    <dbReference type="NCBI Taxonomy" id="2211146"/>
    <lineage>
        <taxon>Bacteria</taxon>
        <taxon>Pseudomonadati</taxon>
        <taxon>Bacteroidota</taxon>
        <taxon>Cytophagia</taxon>
        <taxon>Cytophagales</taxon>
        <taxon>Hymenobacteraceae</taxon>
        <taxon>Hymenobacter</taxon>
    </lineage>
</organism>
<name>A0A328BSD8_9BACT</name>
<dbReference type="Gene3D" id="3.60.40.10">
    <property type="entry name" value="PPM-type phosphatase domain"/>
    <property type="match status" value="1"/>
</dbReference>
<dbReference type="OrthoDB" id="9763484at2"/>
<dbReference type="SUPFAM" id="SSF55781">
    <property type="entry name" value="GAF domain-like"/>
    <property type="match status" value="1"/>
</dbReference>
<reference evidence="4" key="1">
    <citation type="submission" date="2018-05" db="EMBL/GenBank/DDBJ databases">
        <authorList>
            <person name="Nie L."/>
        </authorList>
    </citation>
    <scope>NUCLEOTIDE SEQUENCE [LARGE SCALE GENOMIC DNA]</scope>
    <source>
        <strain evidence="4">NL</strain>
    </source>
</reference>
<dbReference type="SMART" id="SM00331">
    <property type="entry name" value="PP2C_SIG"/>
    <property type="match status" value="1"/>
</dbReference>
<dbReference type="GO" id="GO:0016791">
    <property type="term" value="F:phosphatase activity"/>
    <property type="evidence" value="ECO:0007669"/>
    <property type="project" value="TreeGrafter"/>
</dbReference>
<dbReference type="AlphaFoldDB" id="A0A328BSD8"/>
<evidence type="ECO:0000259" key="2">
    <source>
        <dbReference type="SMART" id="SM00331"/>
    </source>
</evidence>
<dbReference type="RefSeq" id="WP_111476217.1">
    <property type="nucleotide sequence ID" value="NZ_QHKM01000001.1"/>
</dbReference>
<keyword evidence="1" id="KW-0378">Hydrolase</keyword>
<dbReference type="InterPro" id="IPR001932">
    <property type="entry name" value="PPM-type_phosphatase-like_dom"/>
</dbReference>